<dbReference type="RefSeq" id="WP_194701518.1">
    <property type="nucleotide sequence ID" value="NZ_JADKNH010000005.1"/>
</dbReference>
<proteinExistence type="predicted"/>
<dbReference type="SMART" id="SM00471">
    <property type="entry name" value="HDc"/>
    <property type="match status" value="1"/>
</dbReference>
<dbReference type="SUPFAM" id="SSF109604">
    <property type="entry name" value="HD-domain/PDEase-like"/>
    <property type="match status" value="1"/>
</dbReference>
<dbReference type="PANTHER" id="PTHR43155">
    <property type="entry name" value="CYCLIC DI-GMP PHOSPHODIESTERASE PA4108-RELATED"/>
    <property type="match status" value="1"/>
</dbReference>
<reference evidence="2 3" key="1">
    <citation type="submission" date="2020-11" db="EMBL/GenBank/DDBJ databases">
        <title>Fusibacter basophilias sp. nov.</title>
        <authorList>
            <person name="Qiu D."/>
        </authorList>
    </citation>
    <scope>NUCLEOTIDE SEQUENCE [LARGE SCALE GENOMIC DNA]</scope>
    <source>
        <strain evidence="2 3">Q10-2</strain>
    </source>
</reference>
<sequence>MRKIDVNQLEEGMILGAPIVDSEGVVELLSRGTKLTKRHIALITQMGPMDIFILEHEDEAFEEIEMNVEDLAQKAKADGKAFDLEKLMKDLDEIDQHIYEPAQRSLVNANMEVNILTGEFDLPIDVRHEKTIEDNKKIFTQIQEDGVLDLNRIRKNVEKTLPDMVRNNDVLRRLNQLKNSDDYTFEHSMRVSILATMIGKWLGYSQEELVELGEAGLLFDIGKLNIPDFILKKPTQVDLEEYELIKKHAQFGYSILLKTKGVSSNIKYAALHHHERMDGSGYPLRLRENQIHDYAKIIMVCDVFDAMITDKPYKKGISPILAADYLSWSSGKLFDSKVCYIFIKKLSEYYLGKKVKLSNGQEGTIVFIDGNYPTRPLVRVGNDFINLIKDRSINVEILE</sequence>
<feature type="domain" description="HD-GYP" evidence="1">
    <location>
        <begin position="162"/>
        <end position="358"/>
    </location>
</feature>
<gene>
    <name evidence="2" type="ORF">ISU02_09100</name>
</gene>
<dbReference type="Gene3D" id="1.10.3210.10">
    <property type="entry name" value="Hypothetical protein af1432"/>
    <property type="match status" value="1"/>
</dbReference>
<dbReference type="EMBL" id="JADKNH010000005">
    <property type="protein sequence ID" value="MBF4693276.1"/>
    <property type="molecule type" value="Genomic_DNA"/>
</dbReference>
<dbReference type="InterPro" id="IPR037522">
    <property type="entry name" value="HD_GYP_dom"/>
</dbReference>
<evidence type="ECO:0000259" key="1">
    <source>
        <dbReference type="PROSITE" id="PS51832"/>
    </source>
</evidence>
<dbReference type="PANTHER" id="PTHR43155:SF2">
    <property type="entry name" value="CYCLIC DI-GMP PHOSPHODIESTERASE PA4108"/>
    <property type="match status" value="1"/>
</dbReference>
<organism evidence="2 3">
    <name type="scientific">Fusibacter ferrireducens</name>
    <dbReference type="NCBI Taxonomy" id="2785058"/>
    <lineage>
        <taxon>Bacteria</taxon>
        <taxon>Bacillati</taxon>
        <taxon>Bacillota</taxon>
        <taxon>Clostridia</taxon>
        <taxon>Eubacteriales</taxon>
        <taxon>Eubacteriales Family XII. Incertae Sedis</taxon>
        <taxon>Fusibacter</taxon>
    </lineage>
</organism>
<keyword evidence="3" id="KW-1185">Reference proteome</keyword>
<dbReference type="Pfam" id="PF13487">
    <property type="entry name" value="HD_5"/>
    <property type="match status" value="1"/>
</dbReference>
<dbReference type="CDD" id="cd00077">
    <property type="entry name" value="HDc"/>
    <property type="match status" value="1"/>
</dbReference>
<dbReference type="PROSITE" id="PS51832">
    <property type="entry name" value="HD_GYP"/>
    <property type="match status" value="1"/>
</dbReference>
<protein>
    <submittedName>
        <fullName evidence="2">HD-GYP domain-containing protein</fullName>
    </submittedName>
</protein>
<evidence type="ECO:0000313" key="2">
    <source>
        <dbReference type="EMBL" id="MBF4693276.1"/>
    </source>
</evidence>
<comment type="caution">
    <text evidence="2">The sequence shown here is derived from an EMBL/GenBank/DDBJ whole genome shotgun (WGS) entry which is preliminary data.</text>
</comment>
<name>A0ABR9ZSF7_9FIRM</name>
<evidence type="ECO:0000313" key="3">
    <source>
        <dbReference type="Proteomes" id="UP000614200"/>
    </source>
</evidence>
<accession>A0ABR9ZSF7</accession>
<dbReference type="InterPro" id="IPR003607">
    <property type="entry name" value="HD/PDEase_dom"/>
</dbReference>
<dbReference type="Proteomes" id="UP000614200">
    <property type="component" value="Unassembled WGS sequence"/>
</dbReference>